<organism evidence="2 3">
    <name type="scientific">Arabidopsis arenosa</name>
    <name type="common">Sand rock-cress</name>
    <name type="synonym">Cardaminopsis arenosa</name>
    <dbReference type="NCBI Taxonomy" id="38785"/>
    <lineage>
        <taxon>Eukaryota</taxon>
        <taxon>Viridiplantae</taxon>
        <taxon>Streptophyta</taxon>
        <taxon>Embryophyta</taxon>
        <taxon>Tracheophyta</taxon>
        <taxon>Spermatophyta</taxon>
        <taxon>Magnoliopsida</taxon>
        <taxon>eudicotyledons</taxon>
        <taxon>Gunneridae</taxon>
        <taxon>Pentapetalae</taxon>
        <taxon>rosids</taxon>
        <taxon>malvids</taxon>
        <taxon>Brassicales</taxon>
        <taxon>Brassicaceae</taxon>
        <taxon>Camelineae</taxon>
        <taxon>Arabidopsis</taxon>
    </lineage>
</organism>
<sequence length="139" mass="15296">MEKSVNMFGKSESPRSPTRLQRQAPSALNLDRVPENPFVQQSCDAVAGAAIPLLSPLFVSPNSHSSHSKQGHINPNPHASPSREGHDFTFPASNSEKNGSQPSMDHKEGWQHSAKADHTDQMSLLNMFQTKFLLVDHSQ</sequence>
<gene>
    <name evidence="2" type="ORF">AARE701A_LOCUS557</name>
</gene>
<name>A0A8S1ZC41_ARAAE</name>
<feature type="region of interest" description="Disordered" evidence="1">
    <location>
        <begin position="57"/>
        <end position="116"/>
    </location>
</feature>
<feature type="compositionally biased region" description="Polar residues" evidence="1">
    <location>
        <begin position="91"/>
        <end position="103"/>
    </location>
</feature>
<dbReference type="PANTHER" id="PTHR33912">
    <property type="entry name" value="OS01G0939400 PROTEIN"/>
    <property type="match status" value="1"/>
</dbReference>
<evidence type="ECO:0000313" key="3">
    <source>
        <dbReference type="Proteomes" id="UP000682877"/>
    </source>
</evidence>
<dbReference type="EMBL" id="LR999451">
    <property type="protein sequence ID" value="CAE5956800.1"/>
    <property type="molecule type" value="Genomic_DNA"/>
</dbReference>
<evidence type="ECO:0000313" key="2">
    <source>
        <dbReference type="EMBL" id="CAE5956800.1"/>
    </source>
</evidence>
<keyword evidence="3" id="KW-1185">Reference proteome</keyword>
<accession>A0A8S1ZC41</accession>
<dbReference type="PANTHER" id="PTHR33912:SF5">
    <property type="entry name" value="F22G5.17"/>
    <property type="match status" value="1"/>
</dbReference>
<dbReference type="InterPro" id="IPR040381">
    <property type="entry name" value="At4g14450-like"/>
</dbReference>
<dbReference type="AlphaFoldDB" id="A0A8S1ZC41"/>
<feature type="compositionally biased region" description="Basic and acidic residues" evidence="1">
    <location>
        <begin position="104"/>
        <end position="116"/>
    </location>
</feature>
<proteinExistence type="predicted"/>
<protein>
    <submittedName>
        <fullName evidence="2">Uncharacterized protein</fullName>
    </submittedName>
</protein>
<evidence type="ECO:0000256" key="1">
    <source>
        <dbReference type="SAM" id="MobiDB-lite"/>
    </source>
</evidence>
<feature type="compositionally biased region" description="Polar residues" evidence="1">
    <location>
        <begin position="14"/>
        <end position="26"/>
    </location>
</feature>
<dbReference type="Proteomes" id="UP000682877">
    <property type="component" value="Chromosome 1"/>
</dbReference>
<reference evidence="2" key="1">
    <citation type="submission" date="2021-01" db="EMBL/GenBank/DDBJ databases">
        <authorList>
            <person name="Bezrukov I."/>
        </authorList>
    </citation>
    <scope>NUCLEOTIDE SEQUENCE</scope>
</reference>
<feature type="region of interest" description="Disordered" evidence="1">
    <location>
        <begin position="1"/>
        <end position="33"/>
    </location>
</feature>